<feature type="transmembrane region" description="Helical" evidence="4">
    <location>
        <begin position="47"/>
        <end position="67"/>
    </location>
</feature>
<evidence type="ECO:0000256" key="3">
    <source>
        <dbReference type="ARBA" id="ARBA00023163"/>
    </source>
</evidence>
<gene>
    <name evidence="6" type="ORF">VIN30_00990</name>
</gene>
<dbReference type="PROSITE" id="PS00622">
    <property type="entry name" value="HTH_LUXR_1"/>
    <property type="match status" value="1"/>
</dbReference>
<evidence type="ECO:0000313" key="6">
    <source>
        <dbReference type="EMBL" id="MEC4175025.1"/>
    </source>
</evidence>
<dbReference type="SUPFAM" id="SSF46894">
    <property type="entry name" value="C-terminal effector domain of the bipartite response regulators"/>
    <property type="match status" value="1"/>
</dbReference>
<dbReference type="EMBL" id="JAYMFF010000002">
    <property type="protein sequence ID" value="MEC4175025.1"/>
    <property type="molecule type" value="Genomic_DNA"/>
</dbReference>
<feature type="transmembrane region" description="Helical" evidence="4">
    <location>
        <begin position="265"/>
        <end position="284"/>
    </location>
</feature>
<feature type="transmembrane region" description="Helical" evidence="4">
    <location>
        <begin position="137"/>
        <end position="157"/>
    </location>
</feature>
<protein>
    <submittedName>
        <fullName evidence="6">Helix-turn-helix transcriptional regulator</fullName>
    </submittedName>
</protein>
<dbReference type="PRINTS" id="PR00038">
    <property type="entry name" value="HTHLUXR"/>
</dbReference>
<feature type="transmembrane region" description="Helical" evidence="4">
    <location>
        <begin position="236"/>
        <end position="258"/>
    </location>
</feature>
<keyword evidence="4" id="KW-0812">Transmembrane</keyword>
<keyword evidence="1" id="KW-0805">Transcription regulation</keyword>
<feature type="transmembrane region" description="Helical" evidence="4">
    <location>
        <begin position="290"/>
        <end position="310"/>
    </location>
</feature>
<feature type="transmembrane region" description="Helical" evidence="4">
    <location>
        <begin position="104"/>
        <end position="125"/>
    </location>
</feature>
<accession>A0ABU6IF40</accession>
<evidence type="ECO:0000259" key="5">
    <source>
        <dbReference type="PROSITE" id="PS50043"/>
    </source>
</evidence>
<proteinExistence type="predicted"/>
<sequence>MASQPSPSRKQPLFTAPACLVVLGLVCAITTEELLGYQVLSLGERPFSSYVLLCLIQAALAIVLLAAGPHLGSILTRPSLLAGTAAIALAGSALANAGSTDTAGIAPLVGFALLALASFVLKITTLEIFADAPPWKLSALIFCAVLIQPFLAPLFALPNRITWFLAGVTAAIGISLTAAARSILTKRATQHDPGIPPFQHPFTPSLPVLGGVGVICAATSFLNPLSLYDSITTNDFLAFTFLTHFAAALLFGIVIFAGHNSSYAIAFKSVDSLVLIGFFLLALMGAGSPLPRAVCTATFSLFEFITFLAIADLASYSSTNRLRLFGGYYLLMRTSSLIGIALNAGDVAFIPLASGASLFGSMLAAACVIAAIWLITEPHLNQFFWGNPATEIGIAATRPTIQQMLESAPRDAASLSPETPETPEMDLAALIDRSVGQLAIEHGLTPRERDVLALMAQGRSSTFIGEELFVSTNTVRKHIAHVYEKLGVHSKQELLTLVQCESTHITCSQ</sequence>
<keyword evidence="4" id="KW-1133">Transmembrane helix</keyword>
<dbReference type="CDD" id="cd06170">
    <property type="entry name" value="LuxR_C_like"/>
    <property type="match status" value="1"/>
</dbReference>
<dbReference type="Gene3D" id="1.10.10.10">
    <property type="entry name" value="Winged helix-like DNA-binding domain superfamily/Winged helix DNA-binding domain"/>
    <property type="match status" value="1"/>
</dbReference>
<evidence type="ECO:0000313" key="7">
    <source>
        <dbReference type="Proteomes" id="UP001349994"/>
    </source>
</evidence>
<evidence type="ECO:0000256" key="2">
    <source>
        <dbReference type="ARBA" id="ARBA00023125"/>
    </source>
</evidence>
<organism evidence="6 7">
    <name type="scientific">Adlercreutzia wanghongyangiae</name>
    <dbReference type="NCBI Taxonomy" id="3111451"/>
    <lineage>
        <taxon>Bacteria</taxon>
        <taxon>Bacillati</taxon>
        <taxon>Actinomycetota</taxon>
        <taxon>Coriobacteriia</taxon>
        <taxon>Eggerthellales</taxon>
        <taxon>Eggerthellaceae</taxon>
        <taxon>Adlercreutzia</taxon>
    </lineage>
</organism>
<reference evidence="6 7" key="1">
    <citation type="submission" date="2024-01" db="EMBL/GenBank/DDBJ databases">
        <title>novel species in genus Adlercreutzia.</title>
        <authorList>
            <person name="Liu X."/>
        </authorList>
    </citation>
    <scope>NUCLEOTIDE SEQUENCE [LARGE SCALE GENOMIC DNA]</scope>
    <source>
        <strain evidence="6 7">R7</strain>
    </source>
</reference>
<feature type="domain" description="HTH luxR-type" evidence="5">
    <location>
        <begin position="437"/>
        <end position="502"/>
    </location>
</feature>
<dbReference type="SMART" id="SM00421">
    <property type="entry name" value="HTH_LUXR"/>
    <property type="match status" value="1"/>
</dbReference>
<dbReference type="InterPro" id="IPR000792">
    <property type="entry name" value="Tscrpt_reg_LuxR_C"/>
</dbReference>
<dbReference type="InterPro" id="IPR016032">
    <property type="entry name" value="Sig_transdc_resp-reg_C-effctor"/>
</dbReference>
<keyword evidence="3" id="KW-0804">Transcription</keyword>
<name>A0ABU6IF40_9ACTN</name>
<dbReference type="PROSITE" id="PS50043">
    <property type="entry name" value="HTH_LUXR_2"/>
    <property type="match status" value="1"/>
</dbReference>
<comment type="caution">
    <text evidence="6">The sequence shown here is derived from an EMBL/GenBank/DDBJ whole genome shotgun (WGS) entry which is preliminary data.</text>
</comment>
<dbReference type="Proteomes" id="UP001349994">
    <property type="component" value="Unassembled WGS sequence"/>
</dbReference>
<dbReference type="RefSeq" id="WP_338208559.1">
    <property type="nucleotide sequence ID" value="NZ_JAYMFF010000002.1"/>
</dbReference>
<evidence type="ECO:0000256" key="4">
    <source>
        <dbReference type="SAM" id="Phobius"/>
    </source>
</evidence>
<feature type="transmembrane region" description="Helical" evidence="4">
    <location>
        <begin position="322"/>
        <end position="342"/>
    </location>
</feature>
<keyword evidence="7" id="KW-1185">Reference proteome</keyword>
<dbReference type="Pfam" id="PF00196">
    <property type="entry name" value="GerE"/>
    <property type="match status" value="1"/>
</dbReference>
<feature type="transmembrane region" description="Helical" evidence="4">
    <location>
        <begin position="79"/>
        <end position="98"/>
    </location>
</feature>
<dbReference type="PANTHER" id="PTHR44688:SF16">
    <property type="entry name" value="DNA-BINDING TRANSCRIPTIONAL ACTIVATOR DEVR_DOSR"/>
    <property type="match status" value="1"/>
</dbReference>
<feature type="transmembrane region" description="Helical" evidence="4">
    <location>
        <begin position="163"/>
        <end position="184"/>
    </location>
</feature>
<keyword evidence="4" id="KW-0472">Membrane</keyword>
<evidence type="ECO:0000256" key="1">
    <source>
        <dbReference type="ARBA" id="ARBA00023015"/>
    </source>
</evidence>
<dbReference type="InterPro" id="IPR036388">
    <property type="entry name" value="WH-like_DNA-bd_sf"/>
</dbReference>
<feature type="transmembrane region" description="Helical" evidence="4">
    <location>
        <begin position="348"/>
        <end position="375"/>
    </location>
</feature>
<feature type="transmembrane region" description="Helical" evidence="4">
    <location>
        <begin position="205"/>
        <end position="224"/>
    </location>
</feature>
<keyword evidence="2" id="KW-0238">DNA-binding</keyword>
<dbReference type="PANTHER" id="PTHR44688">
    <property type="entry name" value="DNA-BINDING TRANSCRIPTIONAL ACTIVATOR DEVR_DOSR"/>
    <property type="match status" value="1"/>
</dbReference>